<keyword evidence="2" id="KW-1133">Transmembrane helix</keyword>
<keyword evidence="2" id="KW-0472">Membrane</keyword>
<proteinExistence type="predicted"/>
<name>A0ABV0SVR5_9TELE</name>
<gene>
    <name evidence="3" type="ORF">ILYODFUR_010198</name>
</gene>
<sequence>MQMRQNIHASSFRNVLQMGFICKCTVEGEGPAERRLTGAGPRDQRGLESPGAEVGRCSLKDEGDRQGDKHGPLSTWWSLDFLVYFGLTGLLLLSVVLPSVSGPPSLLSWLVDSTFEDTGMVYEVYFCVFPSVSLDSSSADLHLSTFGFGTADGCLWSLRTCRSPAETPTR</sequence>
<evidence type="ECO:0000313" key="3">
    <source>
        <dbReference type="EMBL" id="MEQ2224702.1"/>
    </source>
</evidence>
<reference evidence="3 4" key="1">
    <citation type="submission" date="2021-06" db="EMBL/GenBank/DDBJ databases">
        <authorList>
            <person name="Palmer J.M."/>
        </authorList>
    </citation>
    <scope>NUCLEOTIDE SEQUENCE [LARGE SCALE GENOMIC DNA]</scope>
    <source>
        <strain evidence="4">if_2019</strain>
        <tissue evidence="3">Muscle</tissue>
    </source>
</reference>
<evidence type="ECO:0000313" key="4">
    <source>
        <dbReference type="Proteomes" id="UP001482620"/>
    </source>
</evidence>
<protein>
    <submittedName>
        <fullName evidence="3">Uncharacterized protein</fullName>
    </submittedName>
</protein>
<comment type="caution">
    <text evidence="3">The sequence shown here is derived from an EMBL/GenBank/DDBJ whole genome shotgun (WGS) entry which is preliminary data.</text>
</comment>
<evidence type="ECO:0000256" key="1">
    <source>
        <dbReference type="SAM" id="MobiDB-lite"/>
    </source>
</evidence>
<organism evidence="3 4">
    <name type="scientific">Ilyodon furcidens</name>
    <name type="common">goldbreast splitfin</name>
    <dbReference type="NCBI Taxonomy" id="33524"/>
    <lineage>
        <taxon>Eukaryota</taxon>
        <taxon>Metazoa</taxon>
        <taxon>Chordata</taxon>
        <taxon>Craniata</taxon>
        <taxon>Vertebrata</taxon>
        <taxon>Euteleostomi</taxon>
        <taxon>Actinopterygii</taxon>
        <taxon>Neopterygii</taxon>
        <taxon>Teleostei</taxon>
        <taxon>Neoteleostei</taxon>
        <taxon>Acanthomorphata</taxon>
        <taxon>Ovalentaria</taxon>
        <taxon>Atherinomorphae</taxon>
        <taxon>Cyprinodontiformes</taxon>
        <taxon>Goodeidae</taxon>
        <taxon>Ilyodon</taxon>
    </lineage>
</organism>
<dbReference type="EMBL" id="JAHRIQ010012318">
    <property type="protein sequence ID" value="MEQ2224702.1"/>
    <property type="molecule type" value="Genomic_DNA"/>
</dbReference>
<feature type="compositionally biased region" description="Basic and acidic residues" evidence="1">
    <location>
        <begin position="58"/>
        <end position="69"/>
    </location>
</feature>
<feature type="transmembrane region" description="Helical" evidence="2">
    <location>
        <begin position="81"/>
        <end position="100"/>
    </location>
</feature>
<keyword evidence="2" id="KW-0812">Transmembrane</keyword>
<keyword evidence="4" id="KW-1185">Reference proteome</keyword>
<dbReference type="Proteomes" id="UP001482620">
    <property type="component" value="Unassembled WGS sequence"/>
</dbReference>
<evidence type="ECO:0000256" key="2">
    <source>
        <dbReference type="SAM" id="Phobius"/>
    </source>
</evidence>
<feature type="compositionally biased region" description="Basic and acidic residues" evidence="1">
    <location>
        <begin position="32"/>
        <end position="46"/>
    </location>
</feature>
<feature type="region of interest" description="Disordered" evidence="1">
    <location>
        <begin position="32"/>
        <end position="69"/>
    </location>
</feature>
<accession>A0ABV0SVR5</accession>